<gene>
    <name evidence="4" type="ORF">OsI_11745</name>
</gene>
<feature type="region of interest" description="Disordered" evidence="1">
    <location>
        <begin position="763"/>
        <end position="849"/>
    </location>
</feature>
<dbReference type="HOGENOM" id="CLU_013140_0_0_1"/>
<protein>
    <submittedName>
        <fullName evidence="4">Uncharacterized protein</fullName>
    </submittedName>
</protein>
<evidence type="ECO:0000313" key="4">
    <source>
        <dbReference type="EMBL" id="EEC75338.1"/>
    </source>
</evidence>
<organism evidence="4 5">
    <name type="scientific">Oryza sativa subsp. indica</name>
    <name type="common">Rice</name>
    <dbReference type="NCBI Taxonomy" id="39946"/>
    <lineage>
        <taxon>Eukaryota</taxon>
        <taxon>Viridiplantae</taxon>
        <taxon>Streptophyta</taxon>
        <taxon>Embryophyta</taxon>
        <taxon>Tracheophyta</taxon>
        <taxon>Spermatophyta</taxon>
        <taxon>Magnoliopsida</taxon>
        <taxon>Liliopsida</taxon>
        <taxon>Poales</taxon>
        <taxon>Poaceae</taxon>
        <taxon>BOP clade</taxon>
        <taxon>Oryzoideae</taxon>
        <taxon>Oryzeae</taxon>
        <taxon>Oryzinae</taxon>
        <taxon>Oryza</taxon>
        <taxon>Oryza sativa</taxon>
    </lineage>
</organism>
<dbReference type="GO" id="GO:0010468">
    <property type="term" value="P:regulation of gene expression"/>
    <property type="evidence" value="ECO:0007669"/>
    <property type="project" value="InterPro"/>
</dbReference>
<feature type="region of interest" description="Disordered" evidence="1">
    <location>
        <begin position="420"/>
        <end position="452"/>
    </location>
</feature>
<keyword evidence="5" id="KW-1185">Reference proteome</keyword>
<dbReference type="EMBL" id="CM000128">
    <property type="protein sequence ID" value="EEC75338.1"/>
    <property type="molecule type" value="Genomic_DNA"/>
</dbReference>
<reference evidence="4 5" key="1">
    <citation type="journal article" date="2005" name="PLoS Biol.">
        <title>The genomes of Oryza sativa: a history of duplications.</title>
        <authorList>
            <person name="Yu J."/>
            <person name="Wang J."/>
            <person name="Lin W."/>
            <person name="Li S."/>
            <person name="Li H."/>
            <person name="Zhou J."/>
            <person name="Ni P."/>
            <person name="Dong W."/>
            <person name="Hu S."/>
            <person name="Zeng C."/>
            <person name="Zhang J."/>
            <person name="Zhang Y."/>
            <person name="Li R."/>
            <person name="Xu Z."/>
            <person name="Li S."/>
            <person name="Li X."/>
            <person name="Zheng H."/>
            <person name="Cong L."/>
            <person name="Lin L."/>
            <person name="Yin J."/>
            <person name="Geng J."/>
            <person name="Li G."/>
            <person name="Shi J."/>
            <person name="Liu J."/>
            <person name="Lv H."/>
            <person name="Li J."/>
            <person name="Wang J."/>
            <person name="Deng Y."/>
            <person name="Ran L."/>
            <person name="Shi X."/>
            <person name="Wang X."/>
            <person name="Wu Q."/>
            <person name="Li C."/>
            <person name="Ren X."/>
            <person name="Wang J."/>
            <person name="Wang X."/>
            <person name="Li D."/>
            <person name="Liu D."/>
            <person name="Zhang X."/>
            <person name="Ji Z."/>
            <person name="Zhao W."/>
            <person name="Sun Y."/>
            <person name="Zhang Z."/>
            <person name="Bao J."/>
            <person name="Han Y."/>
            <person name="Dong L."/>
            <person name="Ji J."/>
            <person name="Chen P."/>
            <person name="Wu S."/>
            <person name="Liu J."/>
            <person name="Xiao Y."/>
            <person name="Bu D."/>
            <person name="Tan J."/>
            <person name="Yang L."/>
            <person name="Ye C."/>
            <person name="Zhang J."/>
            <person name="Xu J."/>
            <person name="Zhou Y."/>
            <person name="Yu Y."/>
            <person name="Zhang B."/>
            <person name="Zhuang S."/>
            <person name="Wei H."/>
            <person name="Liu B."/>
            <person name="Lei M."/>
            <person name="Yu H."/>
            <person name="Li Y."/>
            <person name="Xu H."/>
            <person name="Wei S."/>
            <person name="He X."/>
            <person name="Fang L."/>
            <person name="Zhang Z."/>
            <person name="Zhang Y."/>
            <person name="Huang X."/>
            <person name="Su Z."/>
            <person name="Tong W."/>
            <person name="Li J."/>
            <person name="Tong Z."/>
            <person name="Li S."/>
            <person name="Ye J."/>
            <person name="Wang L."/>
            <person name="Fang L."/>
            <person name="Lei T."/>
            <person name="Chen C."/>
            <person name="Chen H."/>
            <person name="Xu Z."/>
            <person name="Li H."/>
            <person name="Huang H."/>
            <person name="Zhang F."/>
            <person name="Xu H."/>
            <person name="Li N."/>
            <person name="Zhao C."/>
            <person name="Li S."/>
            <person name="Dong L."/>
            <person name="Huang Y."/>
            <person name="Li L."/>
            <person name="Xi Y."/>
            <person name="Qi Q."/>
            <person name="Li W."/>
            <person name="Zhang B."/>
            <person name="Hu W."/>
            <person name="Zhang Y."/>
            <person name="Tian X."/>
            <person name="Jiao Y."/>
            <person name="Liang X."/>
            <person name="Jin J."/>
            <person name="Gao L."/>
            <person name="Zheng W."/>
            <person name="Hao B."/>
            <person name="Liu S."/>
            <person name="Wang W."/>
            <person name="Yuan L."/>
            <person name="Cao M."/>
            <person name="McDermott J."/>
            <person name="Samudrala R."/>
            <person name="Wang J."/>
            <person name="Wong G.K."/>
            <person name="Yang H."/>
        </authorList>
    </citation>
    <scope>NUCLEOTIDE SEQUENCE [LARGE SCALE GENOMIC DNA]</scope>
    <source>
        <strain evidence="5">cv. 93-11</strain>
    </source>
</reference>
<dbReference type="Pfam" id="PF01936">
    <property type="entry name" value="NYN"/>
    <property type="match status" value="1"/>
</dbReference>
<dbReference type="InterPro" id="IPR021139">
    <property type="entry name" value="NYN"/>
</dbReference>
<name>B8AQ80_ORYSI</name>
<dbReference type="PANTHER" id="PTHR14379">
    <property type="entry name" value="LIMKAIN B LKAP"/>
    <property type="match status" value="1"/>
</dbReference>
<dbReference type="PANTHER" id="PTHR14379:SF23">
    <property type="entry name" value="OS03G0370200 PROTEIN"/>
    <property type="match status" value="1"/>
</dbReference>
<proteinExistence type="predicted"/>
<feature type="compositionally biased region" description="Polar residues" evidence="1">
    <location>
        <begin position="440"/>
        <end position="449"/>
    </location>
</feature>
<dbReference type="Pfam" id="PF24620">
    <property type="entry name" value="DUF7625"/>
    <property type="match status" value="1"/>
</dbReference>
<feature type="compositionally biased region" description="Polar residues" evidence="1">
    <location>
        <begin position="327"/>
        <end position="345"/>
    </location>
</feature>
<dbReference type="OMA" id="QAVIMKK"/>
<evidence type="ECO:0000313" key="5">
    <source>
        <dbReference type="Proteomes" id="UP000007015"/>
    </source>
</evidence>
<dbReference type="GO" id="GO:0004540">
    <property type="term" value="F:RNA nuclease activity"/>
    <property type="evidence" value="ECO:0007669"/>
    <property type="project" value="InterPro"/>
</dbReference>
<feature type="domain" description="DUF7625" evidence="3">
    <location>
        <begin position="838"/>
        <end position="932"/>
    </location>
</feature>
<feature type="compositionally biased region" description="Low complexity" evidence="1">
    <location>
        <begin position="290"/>
        <end position="310"/>
    </location>
</feature>
<dbReference type="CDD" id="cd10910">
    <property type="entry name" value="PIN_limkain_b1_N_like"/>
    <property type="match status" value="1"/>
</dbReference>
<feature type="compositionally biased region" description="Low complexity" evidence="1">
    <location>
        <begin position="839"/>
        <end position="849"/>
    </location>
</feature>
<feature type="region of interest" description="Disordered" evidence="1">
    <location>
        <begin position="274"/>
        <end position="358"/>
    </location>
</feature>
<dbReference type="AlphaFoldDB" id="B8AQ80"/>
<dbReference type="Proteomes" id="UP000007015">
    <property type="component" value="Chromosome 3"/>
</dbReference>
<dbReference type="InterPro" id="IPR024768">
    <property type="entry name" value="Marf1"/>
</dbReference>
<sequence>MGDRAAAAAEAKTSVWWDIDRCGVPPCCRDPHRVAHGVIAALAAAGCAGPVSIFAYGDAARVAPPVLAALSSTGISLNHVPAGAKDGTDKKMLVDMLFWAFDNPPPGNYLLISGDQDFSDLLHRLRMKRYGILLAQPSNVSSRVLAAAARTVWSWEKLVAGESLLVESTHTHGLPDCNPKLNSLDVSKCSQNKSLDASKCSQNKSLDGSKCSQSKSLDGSKCSNSKVHAVCGNGDSNVKACDRYKVKPLQKYVKKTNAVSSSTNNQGQVVVVDGFSDDSAGSTGSEQDKSSVSSSSSSSESLEVDLPSLLGTPPLADLPSLLGTPPLAQSSAQEPVVSTSSQQVGPLNMTGKKPSTSVKFVPRKGTVDLGLSKHHHQMFMQSQSSEVKSKLHSEYDIAEKNAKKGNQSKSNPIQRYVKKTNITSSPASNQLDSDGMPECSTGNTPSKLNQLPVLPPPNSESLEETKVDHLRSLGIFTLPQSSSQAPVLSTHLHKVEEPHELIVGKQPSCTSTELASRDGTNDSRVSIGHYHSTSMQSQSSLAQHTLHCNYNMGDKVGKAKARNQHKVTQRQQYIKKANIVSSSAHNEIDLVKGFSGNSKGSILSNPSKSVLTSSISESLEEAKANCSTPLKNPPFSLSSVNKPVTPTDLQHLGSEFIFGSNHSLSTECMPKDGIFYFGDINGQNSPACQQAHSSLLPEIHKSIPPSAAGHSNLVNSDVGSSYPASTGFNGVPSAQIQTSPSGLTFQNMLDICSDFSRLTISECPPGTSEKRPPFQGIPSNYTAFGMPNTSGHLRVPHEIGSTFHPGSVVSFHPSHSSARQCARSPSCNMQNTGDHGETEGSPPSSSEPEVTIRNILHALHILKAEKIFPTESNIADCIRYSEMNISGFDVKKALELAIRHQAVIMKKLVNDMPLFVAKDESIWKCVNVTNSNAKHSKETLDAVHKYISSTDGWSAMKNSQSRYQATTILKKSCLQQHALGDVLQILQIIIVRKKWLLPHSSGWQPLSINTTVVDATAVAVGEARS</sequence>
<evidence type="ECO:0000259" key="3">
    <source>
        <dbReference type="Pfam" id="PF24620"/>
    </source>
</evidence>
<evidence type="ECO:0000259" key="2">
    <source>
        <dbReference type="Pfam" id="PF01936"/>
    </source>
</evidence>
<feature type="compositionally biased region" description="Polar residues" evidence="1">
    <location>
        <begin position="813"/>
        <end position="833"/>
    </location>
</feature>
<dbReference type="Gramene" id="BGIOSGA012719-TA">
    <property type="protein sequence ID" value="BGIOSGA012719-PA"/>
    <property type="gene ID" value="BGIOSGA012719"/>
</dbReference>
<dbReference type="Gene3D" id="3.40.50.1010">
    <property type="entry name" value="5'-nuclease"/>
    <property type="match status" value="1"/>
</dbReference>
<dbReference type="InterPro" id="IPR056042">
    <property type="entry name" value="DUF7625"/>
</dbReference>
<feature type="compositionally biased region" description="Polar residues" evidence="1">
    <location>
        <begin position="777"/>
        <end position="791"/>
    </location>
</feature>
<dbReference type="GO" id="GO:0005777">
    <property type="term" value="C:peroxisome"/>
    <property type="evidence" value="ECO:0007669"/>
    <property type="project" value="InterPro"/>
</dbReference>
<feature type="compositionally biased region" description="Polar residues" evidence="1">
    <location>
        <begin position="420"/>
        <end position="432"/>
    </location>
</feature>
<evidence type="ECO:0000256" key="1">
    <source>
        <dbReference type="SAM" id="MobiDB-lite"/>
    </source>
</evidence>
<feature type="domain" description="NYN" evidence="2">
    <location>
        <begin position="12"/>
        <end position="150"/>
    </location>
</feature>
<accession>B8AQ80</accession>
<dbReference type="STRING" id="39946.B8AQ80"/>